<name>A0A182S3Y1_ANOFN</name>
<protein>
    <submittedName>
        <fullName evidence="1">Uncharacterized protein</fullName>
    </submittedName>
</protein>
<dbReference type="AlphaFoldDB" id="A0A182S3Y1"/>
<proteinExistence type="predicted"/>
<organism evidence="1">
    <name type="scientific">Anopheles funestus</name>
    <name type="common">African malaria mosquito</name>
    <dbReference type="NCBI Taxonomy" id="62324"/>
    <lineage>
        <taxon>Eukaryota</taxon>
        <taxon>Metazoa</taxon>
        <taxon>Ecdysozoa</taxon>
        <taxon>Arthropoda</taxon>
        <taxon>Hexapoda</taxon>
        <taxon>Insecta</taxon>
        <taxon>Pterygota</taxon>
        <taxon>Neoptera</taxon>
        <taxon>Endopterygota</taxon>
        <taxon>Diptera</taxon>
        <taxon>Nematocera</taxon>
        <taxon>Culicoidea</taxon>
        <taxon>Culicidae</taxon>
        <taxon>Anophelinae</taxon>
        <taxon>Anopheles</taxon>
    </lineage>
</organism>
<dbReference type="EnsemblMetazoa" id="AFUN015110-RB">
    <property type="protein sequence ID" value="AFUN015110-PB"/>
    <property type="gene ID" value="AFUN015110"/>
</dbReference>
<evidence type="ECO:0000313" key="1">
    <source>
        <dbReference type="EnsemblMetazoa" id="AFUN015110-PB"/>
    </source>
</evidence>
<accession>A0A182S3Y1</accession>
<dbReference type="VEuPathDB" id="VectorBase:AFUN015110"/>
<reference evidence="1" key="1">
    <citation type="submission" date="2020-05" db="UniProtKB">
        <authorList>
            <consortium name="EnsemblMetazoa"/>
        </authorList>
    </citation>
    <scope>IDENTIFICATION</scope>
    <source>
        <strain evidence="1">FUMOZ</strain>
    </source>
</reference>
<sequence length="102" mass="11996">MPMTLRDRRMNKHTRPVDDTHPRWLTCFRKLKIARLVYANQPPRVHRQSLAREVYAISFRLTPTYPPLSDNDRDAGLCTVRATHIYCTVPFYTDAPKINGRK</sequence>